<dbReference type="RefSeq" id="WP_013146873.1">
    <property type="nucleotide sequence ID" value="NC_014207.1"/>
</dbReference>
<keyword evidence="8" id="KW-1185">Reference proteome</keyword>
<dbReference type="STRING" id="666681.M301_0168"/>
<proteinExistence type="predicted"/>
<organism evidence="7 8">
    <name type="scientific">Methylotenera versatilis (strain 301)</name>
    <dbReference type="NCBI Taxonomy" id="666681"/>
    <lineage>
        <taxon>Bacteria</taxon>
        <taxon>Pseudomonadati</taxon>
        <taxon>Pseudomonadota</taxon>
        <taxon>Betaproteobacteria</taxon>
        <taxon>Nitrosomonadales</taxon>
        <taxon>Methylophilaceae</taxon>
        <taxon>Methylotenera</taxon>
    </lineage>
</organism>
<dbReference type="SUPFAM" id="SSF55781">
    <property type="entry name" value="GAF domain-like"/>
    <property type="match status" value="1"/>
</dbReference>
<dbReference type="SUPFAM" id="SSF109604">
    <property type="entry name" value="HD-domain/PDEase-like"/>
    <property type="match status" value="1"/>
</dbReference>
<dbReference type="PROSITE" id="PS51833">
    <property type="entry name" value="HDOD"/>
    <property type="match status" value="1"/>
</dbReference>
<dbReference type="PROSITE" id="PS00108">
    <property type="entry name" value="PROTEIN_KINASE_ST"/>
    <property type="match status" value="1"/>
</dbReference>
<keyword evidence="1" id="KW-0808">Transferase</keyword>
<dbReference type="InterPro" id="IPR008271">
    <property type="entry name" value="Ser/Thr_kinase_AS"/>
</dbReference>
<dbReference type="InterPro" id="IPR029016">
    <property type="entry name" value="GAF-like_dom_sf"/>
</dbReference>
<feature type="domain" description="Protein kinase" evidence="5">
    <location>
        <begin position="8"/>
        <end position="259"/>
    </location>
</feature>
<dbReference type="Pfam" id="PF08668">
    <property type="entry name" value="HDOD"/>
    <property type="match status" value="1"/>
</dbReference>
<dbReference type="Gene3D" id="3.30.450.40">
    <property type="match status" value="1"/>
</dbReference>
<reference evidence="7 8" key="2">
    <citation type="journal article" date="2011" name="J. Bacteriol.">
        <title>Genomes of three methylotrophs from a single niche uncover genetic and metabolic divergence of Methylophilaceae.</title>
        <authorList>
            <person name="Lapidus A."/>
            <person name="Clum A."/>
            <person name="Labutti K."/>
            <person name="Kaluzhnaya M.G."/>
            <person name="Lim S."/>
            <person name="Beck D.A."/>
            <person name="Glavina Del Rio T."/>
            <person name="Nolan M."/>
            <person name="Mavromatis K."/>
            <person name="Huntemann M."/>
            <person name="Lucas S."/>
            <person name="Lidstrom M.E."/>
            <person name="Ivanova N."/>
            <person name="Chistoserdova L."/>
        </authorList>
    </citation>
    <scope>NUCLEOTIDE SEQUENCE [LARGE SCALE GENOMIC DNA]</scope>
    <source>
        <strain evidence="7 8">301</strain>
    </source>
</reference>
<dbReference type="GO" id="GO:0005524">
    <property type="term" value="F:ATP binding"/>
    <property type="evidence" value="ECO:0007669"/>
    <property type="project" value="UniProtKB-KW"/>
</dbReference>
<evidence type="ECO:0000256" key="2">
    <source>
        <dbReference type="ARBA" id="ARBA00022741"/>
    </source>
</evidence>
<keyword evidence="3 7" id="KW-0418">Kinase</keyword>
<dbReference type="KEGG" id="meh:M301_0168"/>
<dbReference type="GO" id="GO:0004674">
    <property type="term" value="F:protein serine/threonine kinase activity"/>
    <property type="evidence" value="ECO:0007669"/>
    <property type="project" value="UniProtKB-KW"/>
</dbReference>
<dbReference type="Gene3D" id="3.30.200.20">
    <property type="entry name" value="Phosphorylase Kinase, domain 1"/>
    <property type="match status" value="1"/>
</dbReference>
<evidence type="ECO:0000256" key="4">
    <source>
        <dbReference type="ARBA" id="ARBA00022840"/>
    </source>
</evidence>
<dbReference type="Gene3D" id="1.10.3210.10">
    <property type="entry name" value="Hypothetical protein af1432"/>
    <property type="match status" value="1"/>
</dbReference>
<evidence type="ECO:0000313" key="7">
    <source>
        <dbReference type="EMBL" id="ADI28556.1"/>
    </source>
</evidence>
<evidence type="ECO:0000256" key="1">
    <source>
        <dbReference type="ARBA" id="ARBA00022679"/>
    </source>
</evidence>
<protein>
    <submittedName>
        <fullName evidence="7">Serine/threonine protein kinase</fullName>
    </submittedName>
</protein>
<dbReference type="PROSITE" id="PS50011">
    <property type="entry name" value="PROTEIN_KINASE_DOM"/>
    <property type="match status" value="1"/>
</dbReference>
<feature type="domain" description="HDOD" evidence="6">
    <location>
        <begin position="288"/>
        <end position="482"/>
    </location>
</feature>
<evidence type="ECO:0000259" key="5">
    <source>
        <dbReference type="PROSITE" id="PS50011"/>
    </source>
</evidence>
<evidence type="ECO:0000313" key="8">
    <source>
        <dbReference type="Proteomes" id="UP000000383"/>
    </source>
</evidence>
<keyword evidence="4" id="KW-0067">ATP-binding</keyword>
<dbReference type="HOGENOM" id="CLU_018569_0_0_4"/>
<dbReference type="PANTHER" id="PTHR43289">
    <property type="entry name" value="MITOGEN-ACTIVATED PROTEIN KINASE KINASE KINASE 20-RELATED"/>
    <property type="match status" value="1"/>
</dbReference>
<keyword evidence="7" id="KW-0723">Serine/threonine-protein kinase</keyword>
<keyword evidence="2" id="KW-0547">Nucleotide-binding</keyword>
<name>D7DKU5_METV0</name>
<evidence type="ECO:0000256" key="3">
    <source>
        <dbReference type="ARBA" id="ARBA00022777"/>
    </source>
</evidence>
<dbReference type="Proteomes" id="UP000000383">
    <property type="component" value="Chromosome"/>
</dbReference>
<dbReference type="AlphaFoldDB" id="D7DKU5"/>
<dbReference type="Pfam" id="PF00069">
    <property type="entry name" value="Pkinase"/>
    <property type="match status" value="1"/>
</dbReference>
<gene>
    <name evidence="7" type="ordered locus">M301_0168</name>
</gene>
<dbReference type="CDD" id="cd14014">
    <property type="entry name" value="STKc_PknB_like"/>
    <property type="match status" value="1"/>
</dbReference>
<dbReference type="EMBL" id="CP002056">
    <property type="protein sequence ID" value="ADI28556.1"/>
    <property type="molecule type" value="Genomic_DNA"/>
</dbReference>
<dbReference type="OrthoDB" id="9791419at2"/>
<dbReference type="PANTHER" id="PTHR43289:SF6">
    <property type="entry name" value="SERINE_THREONINE-PROTEIN KINASE NEKL-3"/>
    <property type="match status" value="1"/>
</dbReference>
<dbReference type="Gene3D" id="1.10.510.10">
    <property type="entry name" value="Transferase(Phosphotransferase) domain 1"/>
    <property type="match status" value="1"/>
</dbReference>
<dbReference type="SUPFAM" id="SSF56112">
    <property type="entry name" value="Protein kinase-like (PK-like)"/>
    <property type="match status" value="1"/>
</dbReference>
<sequence>MANKIGRFELVRKLGEGAQGTVYLARDPHLDRQVAIKTLLQDAKNVDVLLKEARIVSKLQHKNIVTLFDAGEHDAKAYLVYAFVEGQTLAQLLNDETTLPPAQAAKIVCGILEGAGHAHLQGIVHLDLKPSNIMIAENGQPLIMDFGIACRVTKDSVKNTSINGTPRYIAPEIMSGEHATASADIFSLGVILRELTSGHNADAQETSRKKTNLASEQLATNSTHIDERLEEIIHKATAKNPEDRFGSAENMQMALQEYLNPAHLEHHPTDTHSTLDFLLRRMRSKSDFPALSSTISEINKVVDDDSASVNLLVQTILQDFALTNKLLKLVNTVTYGQFGGQINTISKAVAILGFETVRNVTMTLILLDFLQNKAQASQLKDDVLTSFFAGIVATKISAEISIRDAEEAMICSMFRNLGKLLSSFYFFEESQQVARLVEQGESEDKAAIKILGISYNELAIGVAKSWSFPPRLITGMRKLTSDKVAKPYGELDNLSITVNLAHELCAIASQGNISDKPKALKQLAKRYEDAIDTSEQQLRKTMESGMSELAARARIIGIDLAESAMIKRVNMWIGAKPEVPAHKKLAEVDSLDGITQLGIETPSEGDSTTETLKIDPEFMLTEGIQEITNTLVEEHKLNDVIQMVLETMHRAMGFNRTLFFLRDVKTQQMIARFGFGQDADAVLPKFRFSLDFTPDVFHLAISKGADLMIEDITAENITGKIPLWYRQAVSSQCIMLLPVMINTKPVGMFYADMQQANTMQISPKQLSLLRTLRNQSVLAIKQKS</sequence>
<dbReference type="SMART" id="SM00220">
    <property type="entry name" value="S_TKc"/>
    <property type="match status" value="1"/>
</dbReference>
<accession>D7DKU5</accession>
<dbReference type="InterPro" id="IPR011009">
    <property type="entry name" value="Kinase-like_dom_sf"/>
</dbReference>
<reference evidence="8" key="1">
    <citation type="submission" date="2010-05" db="EMBL/GenBank/DDBJ databases">
        <title>Complete sequence of Methylotenera sp. 301.</title>
        <authorList>
            <person name="Lucas S."/>
            <person name="Copeland A."/>
            <person name="Lapidus A."/>
            <person name="Cheng J.-F."/>
            <person name="Bruce D."/>
            <person name="Goodwin L."/>
            <person name="Pitluck S."/>
            <person name="Clum A."/>
            <person name="Land M."/>
            <person name="Hauser L."/>
            <person name="Kyrpides N."/>
            <person name="Ivanova N."/>
            <person name="Chistoservova L."/>
            <person name="Kalyuzhnaya M."/>
            <person name="Woyke T."/>
        </authorList>
    </citation>
    <scope>NUCLEOTIDE SEQUENCE [LARGE SCALE GENOMIC DNA]</scope>
    <source>
        <strain evidence="8">301</strain>
    </source>
</reference>
<dbReference type="InterPro" id="IPR000719">
    <property type="entry name" value="Prot_kinase_dom"/>
</dbReference>
<evidence type="ECO:0000259" key="6">
    <source>
        <dbReference type="PROSITE" id="PS51833"/>
    </source>
</evidence>
<dbReference type="eggNOG" id="COG0515">
    <property type="taxonomic scope" value="Bacteria"/>
</dbReference>
<dbReference type="eggNOG" id="COG1639">
    <property type="taxonomic scope" value="Bacteria"/>
</dbReference>
<dbReference type="InterPro" id="IPR013976">
    <property type="entry name" value="HDOD"/>
</dbReference>